<proteinExistence type="predicted"/>
<sequence length="77" mass="8692">MKASTGAPVRLTKEQQVHLKQTILNSLPHEVGFTAKFNWTPGKMVLILDNARIDHAKILEPFAKELNGRLQLVFQRG</sequence>
<evidence type="ECO:0000313" key="2">
    <source>
        <dbReference type="Proteomes" id="UP000031967"/>
    </source>
</evidence>
<accession>A0ABR5A9T4</accession>
<evidence type="ECO:0000313" key="1">
    <source>
        <dbReference type="EMBL" id="KIL37816.1"/>
    </source>
</evidence>
<dbReference type="Proteomes" id="UP000031967">
    <property type="component" value="Unassembled WGS sequence"/>
</dbReference>
<reference evidence="1 2" key="1">
    <citation type="submission" date="2014-12" db="EMBL/GenBank/DDBJ databases">
        <title>Draft genome sequence of Paenibacillus kamchatkensis strain B-2647.</title>
        <authorList>
            <person name="Karlyshev A.V."/>
            <person name="Kudryashova E.B."/>
        </authorList>
    </citation>
    <scope>NUCLEOTIDE SEQUENCE [LARGE SCALE GENOMIC DNA]</scope>
    <source>
        <strain evidence="1 2">VKM B-2647</strain>
    </source>
</reference>
<protein>
    <submittedName>
        <fullName evidence="1">Uncharacterized protein</fullName>
    </submittedName>
</protein>
<gene>
    <name evidence="1" type="ORF">SD70_30565</name>
</gene>
<dbReference type="EMBL" id="JXAK01000094">
    <property type="protein sequence ID" value="KIL37816.1"/>
    <property type="molecule type" value="Genomic_DNA"/>
</dbReference>
<comment type="caution">
    <text evidence="1">The sequence shown here is derived from an EMBL/GenBank/DDBJ whole genome shotgun (WGS) entry which is preliminary data.</text>
</comment>
<keyword evidence="2" id="KW-1185">Reference proteome</keyword>
<organism evidence="1 2">
    <name type="scientific">Gordoniibacillus kamchatkensis</name>
    <dbReference type="NCBI Taxonomy" id="1590651"/>
    <lineage>
        <taxon>Bacteria</taxon>
        <taxon>Bacillati</taxon>
        <taxon>Bacillota</taxon>
        <taxon>Bacilli</taxon>
        <taxon>Bacillales</taxon>
        <taxon>Paenibacillaceae</taxon>
        <taxon>Gordoniibacillus</taxon>
    </lineage>
</organism>
<name>A0ABR5A9T4_9BACL</name>